<dbReference type="AlphaFoldDB" id="A0ABC8TDJ6"/>
<reference evidence="2 3" key="1">
    <citation type="submission" date="2024-02" db="EMBL/GenBank/DDBJ databases">
        <authorList>
            <person name="Vignale AGUSTIN F."/>
            <person name="Sosa J E."/>
            <person name="Modenutti C."/>
        </authorList>
    </citation>
    <scope>NUCLEOTIDE SEQUENCE [LARGE SCALE GENOMIC DNA]</scope>
</reference>
<sequence>MHKEVPSKKPTKVTSSLATEVRSQVNPCPSTISYFVSESSIRSKEGVDHALSNEGIQGSLVTTQNVPPEQQPRNDDRLKQTTSWSQNQETLNYCSTSSSDPHLTLPELSQQIQGEILHTGNVLIQSSPIPKAPINIETYNESTSLVVDLSGIQENDIEKSASPVKSLLSSKVKNIDGIPIGTTRKKKQKQKSPNLGKVGVPKTQGQSLPKPK</sequence>
<feature type="compositionally biased region" description="Polar residues" evidence="1">
    <location>
        <begin position="203"/>
        <end position="212"/>
    </location>
</feature>
<organism evidence="2 3">
    <name type="scientific">Ilex paraguariensis</name>
    <name type="common">yerba mate</name>
    <dbReference type="NCBI Taxonomy" id="185542"/>
    <lineage>
        <taxon>Eukaryota</taxon>
        <taxon>Viridiplantae</taxon>
        <taxon>Streptophyta</taxon>
        <taxon>Embryophyta</taxon>
        <taxon>Tracheophyta</taxon>
        <taxon>Spermatophyta</taxon>
        <taxon>Magnoliopsida</taxon>
        <taxon>eudicotyledons</taxon>
        <taxon>Gunneridae</taxon>
        <taxon>Pentapetalae</taxon>
        <taxon>asterids</taxon>
        <taxon>campanulids</taxon>
        <taxon>Aquifoliales</taxon>
        <taxon>Aquifoliaceae</taxon>
        <taxon>Ilex</taxon>
    </lineage>
</organism>
<evidence type="ECO:0000256" key="1">
    <source>
        <dbReference type="SAM" id="MobiDB-lite"/>
    </source>
</evidence>
<keyword evidence="3" id="KW-1185">Reference proteome</keyword>
<accession>A0ABC8TDJ6</accession>
<dbReference type="EMBL" id="CAUOFW020004835">
    <property type="protein sequence ID" value="CAK9167424.1"/>
    <property type="molecule type" value="Genomic_DNA"/>
</dbReference>
<feature type="region of interest" description="Disordered" evidence="1">
    <location>
        <begin position="1"/>
        <end position="23"/>
    </location>
</feature>
<feature type="compositionally biased region" description="Polar residues" evidence="1">
    <location>
        <begin position="12"/>
        <end position="23"/>
    </location>
</feature>
<protein>
    <submittedName>
        <fullName evidence="2">Uncharacterized protein</fullName>
    </submittedName>
</protein>
<proteinExistence type="predicted"/>
<evidence type="ECO:0000313" key="2">
    <source>
        <dbReference type="EMBL" id="CAK9167424.1"/>
    </source>
</evidence>
<dbReference type="Proteomes" id="UP001642360">
    <property type="component" value="Unassembled WGS sequence"/>
</dbReference>
<evidence type="ECO:0000313" key="3">
    <source>
        <dbReference type="Proteomes" id="UP001642360"/>
    </source>
</evidence>
<feature type="region of interest" description="Disordered" evidence="1">
    <location>
        <begin position="176"/>
        <end position="212"/>
    </location>
</feature>
<feature type="region of interest" description="Disordered" evidence="1">
    <location>
        <begin position="55"/>
        <end position="82"/>
    </location>
</feature>
<name>A0ABC8TDJ6_9AQUA</name>
<gene>
    <name evidence="2" type="ORF">ILEXP_LOCUS36697</name>
</gene>
<feature type="compositionally biased region" description="Polar residues" evidence="1">
    <location>
        <begin position="55"/>
        <end position="68"/>
    </location>
</feature>
<comment type="caution">
    <text evidence="2">The sequence shown here is derived from an EMBL/GenBank/DDBJ whole genome shotgun (WGS) entry which is preliminary data.</text>
</comment>